<dbReference type="WBParaSite" id="MhA1_Contig800.frz3.gene31">
    <property type="protein sequence ID" value="MhA1_Contig800.frz3.gene31"/>
    <property type="gene ID" value="MhA1_Contig800.frz3.gene31"/>
</dbReference>
<protein>
    <submittedName>
        <fullName evidence="2">Uncharacterized protein</fullName>
    </submittedName>
</protein>
<evidence type="ECO:0000313" key="1">
    <source>
        <dbReference type="Proteomes" id="UP000095281"/>
    </source>
</evidence>
<dbReference type="AlphaFoldDB" id="A0A1I8BXZ0"/>
<sequence>MQNFPSNFSWVLAENCSCPIADNYCYRPELYSKPLICAYKNINNILKFIQQPFEKEQPSCSFYFLCFSVAWIVEHYLSGHNGKQRRRQQEQRIFAPDLRASTRRIRRPINRNDIGPPLPLHCRVTKEKVDVHHIGMKDIGGKENVKGNEKEEVEVKV</sequence>
<keyword evidence="1" id="KW-1185">Reference proteome</keyword>
<accession>A0A1I8BXZ0</accession>
<reference evidence="2" key="1">
    <citation type="submission" date="2016-11" db="UniProtKB">
        <authorList>
            <consortium name="WormBaseParasite"/>
        </authorList>
    </citation>
    <scope>IDENTIFICATION</scope>
</reference>
<organism evidence="1 2">
    <name type="scientific">Meloidogyne hapla</name>
    <name type="common">Root-knot nematode worm</name>
    <dbReference type="NCBI Taxonomy" id="6305"/>
    <lineage>
        <taxon>Eukaryota</taxon>
        <taxon>Metazoa</taxon>
        <taxon>Ecdysozoa</taxon>
        <taxon>Nematoda</taxon>
        <taxon>Chromadorea</taxon>
        <taxon>Rhabditida</taxon>
        <taxon>Tylenchina</taxon>
        <taxon>Tylenchomorpha</taxon>
        <taxon>Tylenchoidea</taxon>
        <taxon>Meloidogynidae</taxon>
        <taxon>Meloidogyninae</taxon>
        <taxon>Meloidogyne</taxon>
    </lineage>
</organism>
<evidence type="ECO:0000313" key="2">
    <source>
        <dbReference type="WBParaSite" id="MhA1_Contig800.frz3.gene31"/>
    </source>
</evidence>
<dbReference type="Proteomes" id="UP000095281">
    <property type="component" value="Unplaced"/>
</dbReference>
<name>A0A1I8BXZ0_MELHA</name>
<proteinExistence type="predicted"/>